<reference evidence="2" key="1">
    <citation type="submission" date="2022-11" db="UniProtKB">
        <authorList>
            <consortium name="WormBaseParasite"/>
        </authorList>
    </citation>
    <scope>IDENTIFICATION</scope>
</reference>
<accession>A0A915HY80</accession>
<dbReference type="WBParaSite" id="nRc.2.0.1.t06236-RA">
    <property type="protein sequence ID" value="nRc.2.0.1.t06236-RA"/>
    <property type="gene ID" value="nRc.2.0.1.g06236"/>
</dbReference>
<keyword evidence="1" id="KW-1185">Reference proteome</keyword>
<name>A0A915HY80_ROMCU</name>
<protein>
    <submittedName>
        <fullName evidence="2">Uncharacterized protein</fullName>
    </submittedName>
</protein>
<proteinExistence type="predicted"/>
<evidence type="ECO:0000313" key="2">
    <source>
        <dbReference type="WBParaSite" id="nRc.2.0.1.t06236-RA"/>
    </source>
</evidence>
<organism evidence="1 2">
    <name type="scientific">Romanomermis culicivorax</name>
    <name type="common">Nematode worm</name>
    <dbReference type="NCBI Taxonomy" id="13658"/>
    <lineage>
        <taxon>Eukaryota</taxon>
        <taxon>Metazoa</taxon>
        <taxon>Ecdysozoa</taxon>
        <taxon>Nematoda</taxon>
        <taxon>Enoplea</taxon>
        <taxon>Dorylaimia</taxon>
        <taxon>Mermithida</taxon>
        <taxon>Mermithoidea</taxon>
        <taxon>Mermithidae</taxon>
        <taxon>Romanomermis</taxon>
    </lineage>
</organism>
<dbReference type="AlphaFoldDB" id="A0A915HY80"/>
<sequence>IFSSKFPLQIRQPAVKRYGRSIDRFFSDRGTEINTLKILKRRRFSYRLNNIPSTNQMEKWRLGGVDVLAHGLFGPPFRSAHKNASPVR</sequence>
<evidence type="ECO:0000313" key="1">
    <source>
        <dbReference type="Proteomes" id="UP000887565"/>
    </source>
</evidence>
<dbReference type="Proteomes" id="UP000887565">
    <property type="component" value="Unplaced"/>
</dbReference>